<dbReference type="InterPro" id="IPR017871">
    <property type="entry name" value="ABC_transporter-like_CS"/>
</dbReference>
<dbReference type="RefSeq" id="WP_065076510.1">
    <property type="nucleotide sequence ID" value="NZ_LROS01000001.1"/>
</dbReference>
<dbReference type="InterPro" id="IPR013563">
    <property type="entry name" value="Oligopep_ABC_C"/>
</dbReference>
<dbReference type="GO" id="GO:0015833">
    <property type="term" value="P:peptide transport"/>
    <property type="evidence" value="ECO:0007669"/>
    <property type="project" value="InterPro"/>
</dbReference>
<dbReference type="InterPro" id="IPR003439">
    <property type="entry name" value="ABC_transporter-like_ATP-bd"/>
</dbReference>
<comment type="similarity">
    <text evidence="1">Belongs to the ABC transporter superfamily.</text>
</comment>
<keyword evidence="2" id="KW-0813">Transport</keyword>
<dbReference type="InterPro" id="IPR003593">
    <property type="entry name" value="AAA+_ATPase"/>
</dbReference>
<dbReference type="CDD" id="cd03257">
    <property type="entry name" value="ABC_NikE_OppD_transporters"/>
    <property type="match status" value="1"/>
</dbReference>
<evidence type="ECO:0000313" key="6">
    <source>
        <dbReference type="EMBL" id="OBR97122.1"/>
    </source>
</evidence>
<evidence type="ECO:0000256" key="2">
    <source>
        <dbReference type="ARBA" id="ARBA00022448"/>
    </source>
</evidence>
<dbReference type="Proteomes" id="UP000093954">
    <property type="component" value="Unassembled WGS sequence"/>
</dbReference>
<dbReference type="PANTHER" id="PTHR43776">
    <property type="entry name" value="TRANSPORT ATP-BINDING PROTEIN"/>
    <property type="match status" value="1"/>
</dbReference>
<evidence type="ECO:0000256" key="4">
    <source>
        <dbReference type="ARBA" id="ARBA00022840"/>
    </source>
</evidence>
<dbReference type="SMART" id="SM00382">
    <property type="entry name" value="AAA"/>
    <property type="match status" value="1"/>
</dbReference>
<dbReference type="PROSITE" id="PS00211">
    <property type="entry name" value="ABC_TRANSPORTER_1"/>
    <property type="match status" value="1"/>
</dbReference>
<keyword evidence="3" id="KW-0547">Nucleotide-binding</keyword>
<dbReference type="AlphaFoldDB" id="A0A1A6B494"/>
<reference evidence="6 7" key="1">
    <citation type="journal article" date="2012" name="Front. Microbiol.">
        <title>Draft Genome Sequence of the Virulent Strain 01-B526 of the Fish Pathogen Aeromonas salmonicida.</title>
        <authorList>
            <person name="Charette S.J."/>
            <person name="Brochu F."/>
            <person name="Boyle B."/>
            <person name="Filion G."/>
            <person name="Tanaka K.H."/>
            <person name="Derome N."/>
        </authorList>
    </citation>
    <scope>NUCLEOTIDE SEQUENCE [LARGE SCALE GENOMIC DNA]</scope>
    <source>
        <strain evidence="6 7">P11</strain>
    </source>
</reference>
<keyword evidence="7" id="KW-1185">Reference proteome</keyword>
<dbReference type="InterPro" id="IPR050319">
    <property type="entry name" value="ABC_transp_ATP-bind"/>
</dbReference>
<dbReference type="PATRIC" id="fig|1353534.3.peg.41"/>
<dbReference type="Gene3D" id="3.40.50.300">
    <property type="entry name" value="P-loop containing nucleotide triphosphate hydrolases"/>
    <property type="match status" value="1"/>
</dbReference>
<dbReference type="PROSITE" id="PS50893">
    <property type="entry name" value="ABC_TRANSPORTER_2"/>
    <property type="match status" value="1"/>
</dbReference>
<evidence type="ECO:0000256" key="1">
    <source>
        <dbReference type="ARBA" id="ARBA00005417"/>
    </source>
</evidence>
<dbReference type="GO" id="GO:0005524">
    <property type="term" value="F:ATP binding"/>
    <property type="evidence" value="ECO:0007669"/>
    <property type="project" value="UniProtKB-KW"/>
</dbReference>
<dbReference type="EC" id="3.6.3.-" evidence="6"/>
<feature type="domain" description="ABC transporter" evidence="5">
    <location>
        <begin position="4"/>
        <end position="248"/>
    </location>
</feature>
<dbReference type="InterPro" id="IPR027417">
    <property type="entry name" value="P-loop_NTPase"/>
</dbReference>
<sequence length="316" mass="36181">MNLIEAVALSKCYDEKAKKKVYAVKDVDLAIRKGETLALVGESGCGKSTFGKMLLQLEKNTSGQVFYRGENISEYGFNKMRTIRNNMQMIFQNSANLFNPYYTVKQIIMEPINNYSKDSEADKEQRIIDILSKVGLHSSYLTRYGNQLSGGERQRVGIARALVLKPEFVVCDEVVASVDYTMRNQILNLLVDLKEQFGLTYLFISHDLSAVKKICDRVVVMYMGNIMEILPSIEENIKHPYTKALLAASLDINPRNRQKKKILFRENEEQNIAKNGCVFQNRCLYTNNKCKVTKPKLKNIGDKHFVACHLYNKNYI</sequence>
<dbReference type="EMBL" id="LROS01000001">
    <property type="protein sequence ID" value="OBR97122.1"/>
    <property type="molecule type" value="Genomic_DNA"/>
</dbReference>
<evidence type="ECO:0000259" key="5">
    <source>
        <dbReference type="PROSITE" id="PS50893"/>
    </source>
</evidence>
<keyword evidence="4 6" id="KW-0067">ATP-binding</keyword>
<dbReference type="SUPFAM" id="SSF52540">
    <property type="entry name" value="P-loop containing nucleoside triphosphate hydrolases"/>
    <property type="match status" value="1"/>
</dbReference>
<evidence type="ECO:0000313" key="7">
    <source>
        <dbReference type="Proteomes" id="UP000093954"/>
    </source>
</evidence>
<dbReference type="Pfam" id="PF00005">
    <property type="entry name" value="ABC_tran"/>
    <property type="match status" value="1"/>
</dbReference>
<evidence type="ECO:0000256" key="3">
    <source>
        <dbReference type="ARBA" id="ARBA00022741"/>
    </source>
</evidence>
<keyword evidence="6" id="KW-0378">Hydrolase</keyword>
<dbReference type="NCBIfam" id="TIGR01727">
    <property type="entry name" value="oligo_HPY"/>
    <property type="match status" value="1"/>
</dbReference>
<gene>
    <name evidence="6" type="primary">gsiA</name>
    <name evidence="6" type="ORF">CLRAG_00410</name>
</gene>
<accession>A0A1A6B494</accession>
<dbReference type="GO" id="GO:0016887">
    <property type="term" value="F:ATP hydrolysis activity"/>
    <property type="evidence" value="ECO:0007669"/>
    <property type="project" value="InterPro"/>
</dbReference>
<name>A0A1A6B494_9CLOT</name>
<dbReference type="PANTHER" id="PTHR43776:SF7">
    <property type="entry name" value="D,D-DIPEPTIDE TRANSPORT ATP-BINDING PROTEIN DDPF-RELATED"/>
    <property type="match status" value="1"/>
</dbReference>
<organism evidence="6 7">
    <name type="scientific">Clostridium ragsdalei P11</name>
    <dbReference type="NCBI Taxonomy" id="1353534"/>
    <lineage>
        <taxon>Bacteria</taxon>
        <taxon>Bacillati</taxon>
        <taxon>Bacillota</taxon>
        <taxon>Clostridia</taxon>
        <taxon>Eubacteriales</taxon>
        <taxon>Clostridiaceae</taxon>
        <taxon>Clostridium</taxon>
    </lineage>
</organism>
<proteinExistence type="inferred from homology"/>
<dbReference type="Pfam" id="PF08352">
    <property type="entry name" value="oligo_HPY"/>
    <property type="match status" value="1"/>
</dbReference>
<comment type="caution">
    <text evidence="6">The sequence shown here is derived from an EMBL/GenBank/DDBJ whole genome shotgun (WGS) entry which is preliminary data.</text>
</comment>
<protein>
    <submittedName>
        <fullName evidence="6">Glutathione import ATP-binding protein GsiA</fullName>
        <ecNumber evidence="6">3.6.3.-</ecNumber>
    </submittedName>
</protein>
<dbReference type="GO" id="GO:0055085">
    <property type="term" value="P:transmembrane transport"/>
    <property type="evidence" value="ECO:0007669"/>
    <property type="project" value="UniProtKB-ARBA"/>
</dbReference>